<comment type="caution">
    <text evidence="14">The sequence shown here is derived from an EMBL/GenBank/DDBJ whole genome shotgun (WGS) entry which is preliminary data.</text>
</comment>
<dbReference type="Gene3D" id="1.20.950.20">
    <property type="entry name" value="Transmembrane di-heme cytochromes, Chain C"/>
    <property type="match status" value="1"/>
</dbReference>
<evidence type="ECO:0000256" key="7">
    <source>
        <dbReference type="ARBA" id="ARBA00022723"/>
    </source>
</evidence>
<dbReference type="AlphaFoldDB" id="A0A8J3E3A8"/>
<keyword evidence="7" id="KW-0479">Metal-binding</keyword>
<evidence type="ECO:0000256" key="11">
    <source>
        <dbReference type="ARBA" id="ARBA00023136"/>
    </source>
</evidence>
<evidence type="ECO:0000313" key="15">
    <source>
        <dbReference type="Proteomes" id="UP000646365"/>
    </source>
</evidence>
<protein>
    <recommendedName>
        <fullName evidence="13">Cytochrome b561 bacterial/Ni-hydrogenase domain-containing protein</fullName>
    </recommendedName>
</protein>
<dbReference type="InterPro" id="IPR016174">
    <property type="entry name" value="Di-haem_cyt_TM"/>
</dbReference>
<evidence type="ECO:0000259" key="13">
    <source>
        <dbReference type="Pfam" id="PF01292"/>
    </source>
</evidence>
<dbReference type="Proteomes" id="UP000646365">
    <property type="component" value="Unassembled WGS sequence"/>
</dbReference>
<organism evidence="14 15">
    <name type="scientific">Aliidongia dinghuensis</name>
    <dbReference type="NCBI Taxonomy" id="1867774"/>
    <lineage>
        <taxon>Bacteria</taxon>
        <taxon>Pseudomonadati</taxon>
        <taxon>Pseudomonadota</taxon>
        <taxon>Alphaproteobacteria</taxon>
        <taxon>Rhodospirillales</taxon>
        <taxon>Dongiaceae</taxon>
        <taxon>Aliidongia</taxon>
    </lineage>
</organism>
<proteinExistence type="inferred from homology"/>
<evidence type="ECO:0000256" key="5">
    <source>
        <dbReference type="ARBA" id="ARBA00022617"/>
    </source>
</evidence>
<dbReference type="SUPFAM" id="SSF81342">
    <property type="entry name" value="Transmembrane di-heme cytochromes"/>
    <property type="match status" value="1"/>
</dbReference>
<evidence type="ECO:0000256" key="3">
    <source>
        <dbReference type="ARBA" id="ARBA00022448"/>
    </source>
</evidence>
<name>A0A8J3E3A8_9PROT</name>
<dbReference type="PANTHER" id="PTHR30485:SF1">
    <property type="entry name" value="CYTOCHROME YDHU-RELATED"/>
    <property type="match status" value="1"/>
</dbReference>
<accession>A0A8J3E3A8</accession>
<reference evidence="14" key="1">
    <citation type="journal article" date="2014" name="Int. J. Syst. Evol. Microbiol.">
        <title>Complete genome sequence of Corynebacterium casei LMG S-19264T (=DSM 44701T), isolated from a smear-ripened cheese.</title>
        <authorList>
            <consortium name="US DOE Joint Genome Institute (JGI-PGF)"/>
            <person name="Walter F."/>
            <person name="Albersmeier A."/>
            <person name="Kalinowski J."/>
            <person name="Ruckert C."/>
        </authorList>
    </citation>
    <scope>NUCLEOTIDE SEQUENCE</scope>
    <source>
        <strain evidence="14">CGMCC 1.15725</strain>
    </source>
</reference>
<evidence type="ECO:0000256" key="12">
    <source>
        <dbReference type="SAM" id="Phobius"/>
    </source>
</evidence>
<feature type="transmembrane region" description="Helical" evidence="12">
    <location>
        <begin position="62"/>
        <end position="86"/>
    </location>
</feature>
<keyword evidence="15" id="KW-1185">Reference proteome</keyword>
<gene>
    <name evidence="14" type="ORF">GCM10011611_38550</name>
</gene>
<comment type="similarity">
    <text evidence="2">Belongs to the HupC/HyaC/HydC family.</text>
</comment>
<dbReference type="GO" id="GO:0020037">
    <property type="term" value="F:heme binding"/>
    <property type="evidence" value="ECO:0007669"/>
    <property type="project" value="TreeGrafter"/>
</dbReference>
<feature type="domain" description="Cytochrome b561 bacterial/Ni-hydrogenase" evidence="13">
    <location>
        <begin position="17"/>
        <end position="204"/>
    </location>
</feature>
<comment type="subcellular location">
    <subcellularLocation>
        <location evidence="1">Cell membrane</location>
        <topology evidence="1">Multi-pass membrane protein</topology>
    </subcellularLocation>
</comment>
<evidence type="ECO:0000256" key="1">
    <source>
        <dbReference type="ARBA" id="ARBA00004651"/>
    </source>
</evidence>
<dbReference type="PANTHER" id="PTHR30485">
    <property type="entry name" value="NI/FE-HYDROGENASE 1 B-TYPE CYTOCHROME SUBUNIT"/>
    <property type="match status" value="1"/>
</dbReference>
<dbReference type="GO" id="GO:0022904">
    <property type="term" value="P:respiratory electron transport chain"/>
    <property type="evidence" value="ECO:0007669"/>
    <property type="project" value="InterPro"/>
</dbReference>
<dbReference type="InterPro" id="IPR051542">
    <property type="entry name" value="Hydrogenase_cytochrome"/>
</dbReference>
<evidence type="ECO:0000256" key="2">
    <source>
        <dbReference type="ARBA" id="ARBA00008622"/>
    </source>
</evidence>
<keyword evidence="10" id="KW-0408">Iron</keyword>
<evidence type="ECO:0000256" key="8">
    <source>
        <dbReference type="ARBA" id="ARBA00022982"/>
    </source>
</evidence>
<dbReference type="EMBL" id="BMJQ01000010">
    <property type="protein sequence ID" value="GGF28736.1"/>
    <property type="molecule type" value="Genomic_DNA"/>
</dbReference>
<reference evidence="14" key="2">
    <citation type="submission" date="2020-09" db="EMBL/GenBank/DDBJ databases">
        <authorList>
            <person name="Sun Q."/>
            <person name="Zhou Y."/>
        </authorList>
    </citation>
    <scope>NUCLEOTIDE SEQUENCE</scope>
    <source>
        <strain evidence="14">CGMCC 1.15725</strain>
    </source>
</reference>
<dbReference type="RefSeq" id="WP_189048737.1">
    <property type="nucleotide sequence ID" value="NZ_BMJQ01000010.1"/>
</dbReference>
<dbReference type="GO" id="GO:0005886">
    <property type="term" value="C:plasma membrane"/>
    <property type="evidence" value="ECO:0007669"/>
    <property type="project" value="UniProtKB-SubCell"/>
</dbReference>
<sequence length="210" mass="23215">MAIASIDRVPKRRIRIHPLPVRIAHWVNAFAMTCMILSGWQIYDASPLFPFAFPRWATLGGWLGGAIAWHLAAMWLLVGNGLLYGVYGLASGHFRRHFLPLTLASVSADLKAALTFRLAHRLGHYNAVQRLLYALVLLAGVLAVTSGLALWKPVQLRWLSWLLGGFEVTRRVHFVAMAGITGFVAVHLALVLLVPKTLPPMITGRAKEEP</sequence>
<feature type="transmembrane region" description="Helical" evidence="12">
    <location>
        <begin position="131"/>
        <end position="151"/>
    </location>
</feature>
<evidence type="ECO:0000256" key="4">
    <source>
        <dbReference type="ARBA" id="ARBA00022475"/>
    </source>
</evidence>
<keyword evidence="4" id="KW-1003">Cell membrane</keyword>
<dbReference type="InterPro" id="IPR000516">
    <property type="entry name" value="Ni-dep_Hydgase_cyt-B"/>
</dbReference>
<dbReference type="PRINTS" id="PR00161">
    <property type="entry name" value="NIHGNASECYTB"/>
</dbReference>
<keyword evidence="3" id="KW-0813">Transport</keyword>
<keyword evidence="5" id="KW-0349">Heme</keyword>
<dbReference type="InterPro" id="IPR011577">
    <property type="entry name" value="Cyt_b561_bac/Ni-Hgenase"/>
</dbReference>
<keyword evidence="8" id="KW-0249">Electron transport</keyword>
<dbReference type="GO" id="GO:0005506">
    <property type="term" value="F:iron ion binding"/>
    <property type="evidence" value="ECO:0007669"/>
    <property type="project" value="InterPro"/>
</dbReference>
<evidence type="ECO:0000256" key="10">
    <source>
        <dbReference type="ARBA" id="ARBA00023004"/>
    </source>
</evidence>
<dbReference type="Pfam" id="PF01292">
    <property type="entry name" value="Ni_hydr_CYTB"/>
    <property type="match status" value="1"/>
</dbReference>
<evidence type="ECO:0000256" key="9">
    <source>
        <dbReference type="ARBA" id="ARBA00022989"/>
    </source>
</evidence>
<dbReference type="GO" id="GO:0009055">
    <property type="term" value="F:electron transfer activity"/>
    <property type="evidence" value="ECO:0007669"/>
    <property type="project" value="InterPro"/>
</dbReference>
<keyword evidence="9 12" id="KW-1133">Transmembrane helix</keyword>
<feature type="transmembrane region" description="Helical" evidence="12">
    <location>
        <begin position="172"/>
        <end position="194"/>
    </location>
</feature>
<evidence type="ECO:0000256" key="6">
    <source>
        <dbReference type="ARBA" id="ARBA00022692"/>
    </source>
</evidence>
<keyword evidence="6 12" id="KW-0812">Transmembrane</keyword>
<keyword evidence="11 12" id="KW-0472">Membrane</keyword>
<feature type="transmembrane region" description="Helical" evidence="12">
    <location>
        <begin position="21"/>
        <end position="42"/>
    </location>
</feature>
<evidence type="ECO:0000313" key="14">
    <source>
        <dbReference type="EMBL" id="GGF28736.1"/>
    </source>
</evidence>